<name>A0A2M9HHC1_9BIFI</name>
<organism evidence="2 3">
    <name type="scientific">Bifidobacterium simiarum</name>
    <dbReference type="NCBI Taxonomy" id="2045441"/>
    <lineage>
        <taxon>Bacteria</taxon>
        <taxon>Bacillati</taxon>
        <taxon>Actinomycetota</taxon>
        <taxon>Actinomycetes</taxon>
        <taxon>Bifidobacteriales</taxon>
        <taxon>Bifidobacteriaceae</taxon>
        <taxon>Bifidobacterium</taxon>
    </lineage>
</organism>
<dbReference type="Proteomes" id="UP000231451">
    <property type="component" value="Unassembled WGS sequence"/>
</dbReference>
<proteinExistence type="predicted"/>
<keyword evidence="1" id="KW-1133">Transmembrane helix</keyword>
<evidence type="ECO:0000256" key="1">
    <source>
        <dbReference type="SAM" id="Phobius"/>
    </source>
</evidence>
<comment type="caution">
    <text evidence="2">The sequence shown here is derived from an EMBL/GenBank/DDBJ whole genome shotgun (WGS) entry which is preliminary data.</text>
</comment>
<feature type="transmembrane region" description="Helical" evidence="1">
    <location>
        <begin position="17"/>
        <end position="36"/>
    </location>
</feature>
<keyword evidence="3" id="KW-1185">Reference proteome</keyword>
<dbReference type="OrthoDB" id="3231180at2"/>
<dbReference type="RefSeq" id="WP_100512050.1">
    <property type="nucleotide sequence ID" value="NZ_JAFEJQ010000001.1"/>
</dbReference>
<feature type="transmembrane region" description="Helical" evidence="1">
    <location>
        <begin position="193"/>
        <end position="212"/>
    </location>
</feature>
<keyword evidence="1" id="KW-0472">Membrane</keyword>
<feature type="transmembrane region" description="Helical" evidence="1">
    <location>
        <begin position="136"/>
        <end position="154"/>
    </location>
</feature>
<sequence>MKAVIWKDWLLCKRTRMFWVVIVGVAVGYVVGASIFSSMLGSGYGGVVLMLLGPCIAYIPPVLTAGLSYPNTDTTAGGLSGTLREDGTIETVRCSGRSMAGYLMAKSVMPMIVAVMLFLPMFAYCLWGGALPLSEAFSVPTAYALGAAVLLTFVNQQILLATRANTAGALHLMVLVTLIPVFAFMVLFMVVPYWAALAIMLAFGALAAAVSVTNCRRRHPNTLTSLVPTGPTASA</sequence>
<dbReference type="EMBL" id="PEBK01000001">
    <property type="protein sequence ID" value="PJM76183.1"/>
    <property type="molecule type" value="Genomic_DNA"/>
</dbReference>
<reference evidence="2 3" key="1">
    <citation type="submission" date="2017-10" db="EMBL/GenBank/DDBJ databases">
        <title>Draft genome sequences of strains TRE 1, TRE 9, TRE H and TRI 7, isolated from tamarins, belonging to four potential novel Bifidobacterium species.</title>
        <authorList>
            <person name="Mattarelli P."/>
            <person name="Modesto M."/>
            <person name="Puglisi E."/>
            <person name="Morelli L."/>
            <person name="Spezio C."/>
            <person name="Bonetti A."/>
            <person name="Sandri C."/>
        </authorList>
    </citation>
    <scope>NUCLEOTIDE SEQUENCE [LARGE SCALE GENOMIC DNA]</scope>
    <source>
        <strain evidence="3">TRI7</strain>
    </source>
</reference>
<protein>
    <submittedName>
        <fullName evidence="2">Uncharacterized protein</fullName>
    </submittedName>
</protein>
<keyword evidence="1" id="KW-0812">Transmembrane</keyword>
<feature type="transmembrane region" description="Helical" evidence="1">
    <location>
        <begin position="108"/>
        <end position="130"/>
    </location>
</feature>
<evidence type="ECO:0000313" key="2">
    <source>
        <dbReference type="EMBL" id="PJM76183.1"/>
    </source>
</evidence>
<evidence type="ECO:0000313" key="3">
    <source>
        <dbReference type="Proteomes" id="UP000231451"/>
    </source>
</evidence>
<feature type="transmembrane region" description="Helical" evidence="1">
    <location>
        <begin position="166"/>
        <end position="187"/>
    </location>
</feature>
<dbReference type="AlphaFoldDB" id="A0A2M9HHC1"/>
<feature type="transmembrane region" description="Helical" evidence="1">
    <location>
        <begin position="42"/>
        <end position="59"/>
    </location>
</feature>
<gene>
    <name evidence="2" type="ORF">CSQ87_01295</name>
</gene>
<accession>A0A2M9HHC1</accession>